<evidence type="ECO:0000313" key="8">
    <source>
        <dbReference type="EMBL" id="AWB10890.1"/>
    </source>
</evidence>
<keyword evidence="5 6" id="KW-0472">Membrane</keyword>
<feature type="transmembrane region" description="Helical" evidence="6">
    <location>
        <begin position="67"/>
        <end position="91"/>
    </location>
</feature>
<evidence type="ECO:0000259" key="7">
    <source>
        <dbReference type="Pfam" id="PF02656"/>
    </source>
</evidence>
<dbReference type="Pfam" id="PF02656">
    <property type="entry name" value="DUF202"/>
    <property type="match status" value="1"/>
</dbReference>
<comment type="subcellular location">
    <subcellularLocation>
        <location evidence="1">Cell membrane</location>
        <topology evidence="1">Multi-pass membrane protein</topology>
    </subcellularLocation>
</comment>
<dbReference type="AlphaFoldDB" id="A0A2R4W2D8"/>
<dbReference type="PANTHER" id="PTHR34187">
    <property type="entry name" value="FGR18P"/>
    <property type="match status" value="1"/>
</dbReference>
<reference evidence="8 9" key="1">
    <citation type="submission" date="2017-04" db="EMBL/GenBank/DDBJ databases">
        <title>Genomic insights into metabolism of Thermodesulfobium acidiphilum.</title>
        <authorList>
            <person name="Toshchakov S.V."/>
            <person name="Frolov E.N."/>
            <person name="Kublanov I.V."/>
            <person name="Samarov N.I."/>
            <person name="Novikov A."/>
            <person name="Lebedinsky A.V."/>
            <person name="Bonch-Osmolovskaya E.A."/>
            <person name="Chernyh N.A."/>
        </authorList>
    </citation>
    <scope>NUCLEOTIDE SEQUENCE [LARGE SCALE GENOMIC DNA]</scope>
    <source>
        <strain evidence="8 9">3127-1</strain>
    </source>
</reference>
<dbReference type="RefSeq" id="WP_108309721.1">
    <property type="nucleotide sequence ID" value="NZ_CP020921.1"/>
</dbReference>
<keyword evidence="9" id="KW-1185">Reference proteome</keyword>
<gene>
    <name evidence="8" type="ORF">TDSAC_1554</name>
</gene>
<accession>A0A2R4W2D8</accession>
<feature type="transmembrane region" description="Helical" evidence="6">
    <location>
        <begin position="21"/>
        <end position="47"/>
    </location>
</feature>
<keyword evidence="4 6" id="KW-1133">Transmembrane helix</keyword>
<feature type="transmembrane region" description="Helical" evidence="6">
    <location>
        <begin position="112"/>
        <end position="132"/>
    </location>
</feature>
<organism evidence="8 9">
    <name type="scientific">Thermodesulfobium acidiphilum</name>
    <dbReference type="NCBI Taxonomy" id="1794699"/>
    <lineage>
        <taxon>Bacteria</taxon>
        <taxon>Pseudomonadati</taxon>
        <taxon>Thermodesulfobiota</taxon>
        <taxon>Thermodesulfobiia</taxon>
        <taxon>Thermodesulfobiales</taxon>
        <taxon>Thermodesulfobiaceae</taxon>
        <taxon>Thermodesulfobium</taxon>
    </lineage>
</organism>
<dbReference type="InterPro" id="IPR003807">
    <property type="entry name" value="DUF202"/>
</dbReference>
<name>A0A2R4W2D8_THEAF</name>
<dbReference type="OrthoDB" id="582337at2"/>
<proteinExistence type="predicted"/>
<dbReference type="InterPro" id="IPR052053">
    <property type="entry name" value="IM_YidH-like"/>
</dbReference>
<evidence type="ECO:0000313" key="9">
    <source>
        <dbReference type="Proteomes" id="UP000244792"/>
    </source>
</evidence>
<evidence type="ECO:0000256" key="2">
    <source>
        <dbReference type="ARBA" id="ARBA00022475"/>
    </source>
</evidence>
<protein>
    <submittedName>
        <fullName evidence="8">Putative membrane protein</fullName>
    </submittedName>
</protein>
<evidence type="ECO:0000256" key="6">
    <source>
        <dbReference type="SAM" id="Phobius"/>
    </source>
</evidence>
<dbReference type="EMBL" id="CP020921">
    <property type="protein sequence ID" value="AWB10890.1"/>
    <property type="molecule type" value="Genomic_DNA"/>
</dbReference>
<keyword evidence="3 6" id="KW-0812">Transmembrane</keyword>
<evidence type="ECO:0000256" key="4">
    <source>
        <dbReference type="ARBA" id="ARBA00022989"/>
    </source>
</evidence>
<sequence length="134" mass="15184">MNLLRKILRLEEDRMTYVDPRFAMAAVRTFLAWVRTAFNMLGFGIALDKVDVWLQTQPGISSYIRGTVGSIHIIVILLLLMSVCTILAGAIDYVQNVRKIRAGYFQCSPEYHIGYMSFVVAVLLVLVLFVLIRA</sequence>
<feature type="domain" description="DUF202" evidence="7">
    <location>
        <begin position="21"/>
        <end position="98"/>
    </location>
</feature>
<dbReference type="Proteomes" id="UP000244792">
    <property type="component" value="Chromosome"/>
</dbReference>
<keyword evidence="2" id="KW-1003">Cell membrane</keyword>
<evidence type="ECO:0000256" key="5">
    <source>
        <dbReference type="ARBA" id="ARBA00023136"/>
    </source>
</evidence>
<evidence type="ECO:0000256" key="3">
    <source>
        <dbReference type="ARBA" id="ARBA00022692"/>
    </source>
</evidence>
<dbReference type="KEGG" id="taci:TDSAC_1554"/>
<dbReference type="GO" id="GO:0005886">
    <property type="term" value="C:plasma membrane"/>
    <property type="evidence" value="ECO:0007669"/>
    <property type="project" value="UniProtKB-SubCell"/>
</dbReference>
<evidence type="ECO:0000256" key="1">
    <source>
        <dbReference type="ARBA" id="ARBA00004651"/>
    </source>
</evidence>
<dbReference type="PANTHER" id="PTHR34187:SF2">
    <property type="entry name" value="DUF202 DOMAIN-CONTAINING PROTEIN"/>
    <property type="match status" value="1"/>
</dbReference>